<sequence length="323" mass="39045">MVYSYLCVAMYFEKYTINVPVRIEMLINDNSDNLLLSELMMFERLLEEKMTAKNMFDWLDEHATYMRRWNIIKKVVKIYFKSRRVNLMLDFDMKLEYLLLDIYIDDVNDENSSLTLGEQKCAEIIKLVKKSLYKNENEVYHIKVMTSLFDADWEDSPHNVWFYKLCLIKYYDMKLLQHERGQWRPDSNYLYIMNKYKDNLPQLVGELLRIDYNDLDVMLTFVWRLFSNLFRSVKHDTNLGVPSGMWFNLKKSISKDNTKYFSLDRMMLNAESQNQIVSFYLLLTNKHLYYESMYLKHYEKLMAAVELENFMTDANMLIDSYDD</sequence>
<organism evidence="1 2">
    <name type="scientific">Spodoptera litura granulovirus</name>
    <dbReference type="NCBI Taxonomy" id="359919"/>
    <lineage>
        <taxon>Viruses</taxon>
        <taxon>Viruses incertae sedis</taxon>
        <taxon>Naldaviricetes</taxon>
        <taxon>Lefavirales</taxon>
        <taxon>Baculoviridae</taxon>
        <taxon>Betabaculovirus</taxon>
        <taxon>Betabaculovirus spliturae</taxon>
    </lineage>
</organism>
<evidence type="ECO:0008006" key="3">
    <source>
        <dbReference type="Google" id="ProtNLM"/>
    </source>
</evidence>
<proteinExistence type="predicted"/>
<name>A5IZR7_9BBAC</name>
<dbReference type="EMBL" id="DQ288858">
    <property type="protein sequence ID" value="ABQ52008.1"/>
    <property type="molecule type" value="Genomic_DNA"/>
</dbReference>
<evidence type="ECO:0000313" key="2">
    <source>
        <dbReference type="Proteomes" id="UP000202782"/>
    </source>
</evidence>
<reference evidence="1 2" key="1">
    <citation type="journal article" date="2008" name="J. Microbiol.">
        <title>Molecular and phylogenetic characterization of Spodoptera litura granulovirus.</title>
        <authorList>
            <person name="Wang Y."/>
            <person name="Choi J.Y."/>
            <person name="Roh J.Y."/>
            <person name="Woo S.D."/>
            <person name="Jin B.R."/>
            <person name="Je Y.H."/>
        </authorList>
    </citation>
    <scope>NUCLEOTIDE SEQUENCE [LARGE SCALE GENOMIC DNA]</scope>
    <source>
        <strain evidence="1">SlGV-K1</strain>
    </source>
</reference>
<dbReference type="GeneID" id="5184218"/>
<gene>
    <name evidence="1" type="primary">orf65</name>
    <name evidence="1" type="ORF">SlGVgp065</name>
</gene>
<dbReference type="RefSeq" id="YP_001257016.1">
    <property type="nucleotide sequence ID" value="NC_009503.1"/>
</dbReference>
<keyword evidence="2" id="KW-1185">Reference proteome</keyword>
<accession>A5IZR7</accession>
<dbReference type="Proteomes" id="UP000202782">
    <property type="component" value="Segment"/>
</dbReference>
<protein>
    <recommendedName>
        <fullName evidence="3">P47</fullName>
    </recommendedName>
</protein>
<evidence type="ECO:0000313" key="1">
    <source>
        <dbReference type="EMBL" id="ABQ52008.1"/>
    </source>
</evidence>
<dbReference type="KEGG" id="vg:5184218"/>